<name>A0ACA9R388_9GLOM</name>
<accession>A0ACA9R388</accession>
<organism evidence="1 2">
    <name type="scientific">Racocetra persica</name>
    <dbReference type="NCBI Taxonomy" id="160502"/>
    <lineage>
        <taxon>Eukaryota</taxon>
        <taxon>Fungi</taxon>
        <taxon>Fungi incertae sedis</taxon>
        <taxon>Mucoromycota</taxon>
        <taxon>Glomeromycotina</taxon>
        <taxon>Glomeromycetes</taxon>
        <taxon>Diversisporales</taxon>
        <taxon>Gigasporaceae</taxon>
        <taxon>Racocetra</taxon>
    </lineage>
</organism>
<evidence type="ECO:0000313" key="2">
    <source>
        <dbReference type="Proteomes" id="UP000789920"/>
    </source>
</evidence>
<evidence type="ECO:0000313" key="1">
    <source>
        <dbReference type="EMBL" id="CAG8774904.1"/>
    </source>
</evidence>
<dbReference type="Proteomes" id="UP000789920">
    <property type="component" value="Unassembled WGS sequence"/>
</dbReference>
<proteinExistence type="predicted"/>
<gene>
    <name evidence="1" type="ORF">RPERSI_LOCUS16853</name>
</gene>
<comment type="caution">
    <text evidence="1">The sequence shown here is derived from an EMBL/GenBank/DDBJ whole genome shotgun (WGS) entry which is preliminary data.</text>
</comment>
<keyword evidence="2" id="KW-1185">Reference proteome</keyword>
<protein>
    <submittedName>
        <fullName evidence="1">13602_t:CDS:1</fullName>
    </submittedName>
</protein>
<sequence length="200" mass="22530">MESIPQESFSPSELSQMSVDLDNSNVIVKNESIRDFVEQQDSDLPATSSTPSVTSPILQYDTTSSATDTVSNVVPFETLYNSSFSYENPPYLGDTSCEIDQELLARLMSERKQYDRNMNLNGSRFYNKGITSQNRPNNGIQYNFDLLVEIVQHSVVYNDGEVPYWLRDSYDATYGTSDWGESDIVVNPGIAVDQIFLLDI</sequence>
<dbReference type="EMBL" id="CAJVQC010042264">
    <property type="protein sequence ID" value="CAG8774904.1"/>
    <property type="molecule type" value="Genomic_DNA"/>
</dbReference>
<reference evidence="1" key="1">
    <citation type="submission" date="2021-06" db="EMBL/GenBank/DDBJ databases">
        <authorList>
            <person name="Kallberg Y."/>
            <person name="Tangrot J."/>
            <person name="Rosling A."/>
        </authorList>
    </citation>
    <scope>NUCLEOTIDE SEQUENCE</scope>
    <source>
        <strain evidence="1">MA461A</strain>
    </source>
</reference>